<evidence type="ECO:0000256" key="5">
    <source>
        <dbReference type="ARBA" id="ARBA00023136"/>
    </source>
</evidence>
<dbReference type="GO" id="GO:0016020">
    <property type="term" value="C:membrane"/>
    <property type="evidence" value="ECO:0007669"/>
    <property type="project" value="UniProtKB-SubCell"/>
</dbReference>
<sequence>MSTGARHQYSHGPLSAAVAQLCTGLQSQVSAATAAGFREVLHRLSVPLQVVVAGRIKSGKSTLVNALIGRRVAPTDIGECTHLVTRFQYGTVDRVEIVFHDGTKQALPFDADGAIPADLGVEVGRVSHLEAYLTNAVLRDLTVIDTPGLGSLDAASAARAEQLLGSGREHAADGELDPVSRSAVAGAEAVLYVVTQGVRADDRQALATFTAATGSRDAGPVNAVAVLNKADTVEPDSVAGSGGDVWRAASMLAEKQAEQLKPRVADVLPVIGLLAETAETGEFTSADADALHELARLDTATRDTLLLSADLFTGWECAVPADVRSGLLKRMDLHGIGRALEAIDADPGITAGALRRAILDSSGMATVLSRLDSVFRARADGIKAAAGLGSVSALVRASGDRGEHRRVHDAIEALLARPEAHRLRLLEALTLVTSGAVSMPDDLVEEVLRVGGTADVGEQLGLPGHTRQELVEHALERAGWWRSFASFGATPAQSRVAHVVHRTYFLIWRQLTSRG</sequence>
<dbReference type="SUPFAM" id="SSF52540">
    <property type="entry name" value="P-loop containing nucleoside triphosphate hydrolases"/>
    <property type="match status" value="1"/>
</dbReference>
<dbReference type="GO" id="GO:0003924">
    <property type="term" value="F:GTPase activity"/>
    <property type="evidence" value="ECO:0007669"/>
    <property type="project" value="InterPro"/>
</dbReference>
<dbReference type="Proteomes" id="UP001180845">
    <property type="component" value="Unassembled WGS sequence"/>
</dbReference>
<dbReference type="EMBL" id="JAVDXW010000001">
    <property type="protein sequence ID" value="MDR7302125.1"/>
    <property type="molecule type" value="Genomic_DNA"/>
</dbReference>
<dbReference type="GO" id="GO:0005525">
    <property type="term" value="F:GTP binding"/>
    <property type="evidence" value="ECO:0007669"/>
    <property type="project" value="UniProtKB-KW"/>
</dbReference>
<gene>
    <name evidence="7" type="ORF">JOF55_002306</name>
</gene>
<feature type="domain" description="Dynamin N-terminal" evidence="6">
    <location>
        <begin position="50"/>
        <end position="196"/>
    </location>
</feature>
<dbReference type="Pfam" id="PF00350">
    <property type="entry name" value="Dynamin_N"/>
    <property type="match status" value="1"/>
</dbReference>
<evidence type="ECO:0000256" key="4">
    <source>
        <dbReference type="ARBA" id="ARBA00023134"/>
    </source>
</evidence>
<evidence type="ECO:0000256" key="3">
    <source>
        <dbReference type="ARBA" id="ARBA00022801"/>
    </source>
</evidence>
<proteinExistence type="predicted"/>
<dbReference type="PANTHER" id="PTHR10465">
    <property type="entry name" value="TRANSMEMBRANE GTPASE FZO1"/>
    <property type="match status" value="1"/>
</dbReference>
<organism evidence="7 8">
    <name type="scientific">Haloactinomyces albus</name>
    <dbReference type="NCBI Taxonomy" id="1352928"/>
    <lineage>
        <taxon>Bacteria</taxon>
        <taxon>Bacillati</taxon>
        <taxon>Actinomycetota</taxon>
        <taxon>Actinomycetes</taxon>
        <taxon>Actinopolysporales</taxon>
        <taxon>Actinopolysporaceae</taxon>
        <taxon>Haloactinomyces</taxon>
    </lineage>
</organism>
<dbReference type="InterPro" id="IPR045063">
    <property type="entry name" value="Dynamin_N"/>
</dbReference>
<evidence type="ECO:0000259" key="6">
    <source>
        <dbReference type="Pfam" id="PF00350"/>
    </source>
</evidence>
<protein>
    <recommendedName>
        <fullName evidence="6">Dynamin N-terminal domain-containing protein</fullName>
    </recommendedName>
</protein>
<name>A0AAE4CLC4_9ACTN</name>
<keyword evidence="4" id="KW-0342">GTP-binding</keyword>
<keyword evidence="3" id="KW-0378">Hydrolase</keyword>
<evidence type="ECO:0000313" key="7">
    <source>
        <dbReference type="EMBL" id="MDR7302125.1"/>
    </source>
</evidence>
<comment type="subcellular location">
    <subcellularLocation>
        <location evidence="1">Membrane</location>
    </subcellularLocation>
</comment>
<keyword evidence="2" id="KW-0547">Nucleotide-binding</keyword>
<evidence type="ECO:0000256" key="1">
    <source>
        <dbReference type="ARBA" id="ARBA00004370"/>
    </source>
</evidence>
<keyword evidence="8" id="KW-1185">Reference proteome</keyword>
<dbReference type="InterPro" id="IPR027417">
    <property type="entry name" value="P-loop_NTPase"/>
</dbReference>
<evidence type="ECO:0000313" key="8">
    <source>
        <dbReference type="Proteomes" id="UP001180845"/>
    </source>
</evidence>
<dbReference type="RefSeq" id="WP_310273394.1">
    <property type="nucleotide sequence ID" value="NZ_JAVDXW010000001.1"/>
</dbReference>
<reference evidence="7" key="1">
    <citation type="submission" date="2023-07" db="EMBL/GenBank/DDBJ databases">
        <title>Sequencing the genomes of 1000 actinobacteria strains.</title>
        <authorList>
            <person name="Klenk H.-P."/>
        </authorList>
    </citation>
    <scope>NUCLEOTIDE SEQUENCE</scope>
    <source>
        <strain evidence="7">DSM 45977</strain>
    </source>
</reference>
<comment type="caution">
    <text evidence="7">The sequence shown here is derived from an EMBL/GenBank/DDBJ whole genome shotgun (WGS) entry which is preliminary data.</text>
</comment>
<dbReference type="Gene3D" id="3.40.50.300">
    <property type="entry name" value="P-loop containing nucleotide triphosphate hydrolases"/>
    <property type="match status" value="1"/>
</dbReference>
<keyword evidence="5" id="KW-0472">Membrane</keyword>
<dbReference type="InterPro" id="IPR027094">
    <property type="entry name" value="Mitofusin_fam"/>
</dbReference>
<dbReference type="PANTHER" id="PTHR10465:SF0">
    <property type="entry name" value="SARCALUMENIN"/>
    <property type="match status" value="1"/>
</dbReference>
<dbReference type="AlphaFoldDB" id="A0AAE4CLC4"/>
<evidence type="ECO:0000256" key="2">
    <source>
        <dbReference type="ARBA" id="ARBA00022741"/>
    </source>
</evidence>
<accession>A0AAE4CLC4</accession>